<dbReference type="PROSITE" id="PS50801">
    <property type="entry name" value="STAS"/>
    <property type="match status" value="1"/>
</dbReference>
<dbReference type="NCBIfam" id="TIGR00377">
    <property type="entry name" value="ant_ant_sig"/>
    <property type="match status" value="1"/>
</dbReference>
<evidence type="ECO:0000259" key="2">
    <source>
        <dbReference type="PROSITE" id="PS50801"/>
    </source>
</evidence>
<dbReference type="InterPro" id="IPR003658">
    <property type="entry name" value="Anti-sigma_ant"/>
</dbReference>
<proteinExistence type="inferred from homology"/>
<protein>
    <submittedName>
        <fullName evidence="3">Anti-sigma f factor antagonist (Spoiiaa-2)</fullName>
    </submittedName>
</protein>
<dbReference type="GO" id="GO:0043856">
    <property type="term" value="F:anti-sigma factor antagonist activity"/>
    <property type="evidence" value="ECO:0007669"/>
    <property type="project" value="InterPro"/>
</dbReference>
<dbReference type="AlphaFoldDB" id="A0A0W8G976"/>
<comment type="caution">
    <text evidence="3">The sequence shown here is derived from an EMBL/GenBank/DDBJ whole genome shotgun (WGS) entry which is preliminary data.</text>
</comment>
<dbReference type="InterPro" id="IPR036513">
    <property type="entry name" value="STAS_dom_sf"/>
</dbReference>
<reference evidence="3" key="1">
    <citation type="journal article" date="2015" name="Proc. Natl. Acad. Sci. U.S.A.">
        <title>Networks of energetic and metabolic interactions define dynamics in microbial communities.</title>
        <authorList>
            <person name="Embree M."/>
            <person name="Liu J.K."/>
            <person name="Al-Bassam M.M."/>
            <person name="Zengler K."/>
        </authorList>
    </citation>
    <scope>NUCLEOTIDE SEQUENCE</scope>
</reference>
<name>A0A0W8G976_9ZZZZ</name>
<accession>A0A0W8G976</accession>
<dbReference type="Pfam" id="PF13466">
    <property type="entry name" value="STAS_2"/>
    <property type="match status" value="1"/>
</dbReference>
<dbReference type="InterPro" id="IPR002645">
    <property type="entry name" value="STAS_dom"/>
</dbReference>
<evidence type="ECO:0000256" key="1">
    <source>
        <dbReference type="ARBA" id="ARBA00009013"/>
    </source>
</evidence>
<evidence type="ECO:0000313" key="3">
    <source>
        <dbReference type="EMBL" id="KUG29027.1"/>
    </source>
</evidence>
<organism evidence="3">
    <name type="scientific">hydrocarbon metagenome</name>
    <dbReference type="NCBI Taxonomy" id="938273"/>
    <lineage>
        <taxon>unclassified sequences</taxon>
        <taxon>metagenomes</taxon>
        <taxon>ecological metagenomes</taxon>
    </lineage>
</organism>
<feature type="domain" description="STAS" evidence="2">
    <location>
        <begin position="2"/>
        <end position="113"/>
    </location>
</feature>
<dbReference type="InterPro" id="IPR058548">
    <property type="entry name" value="MlaB-like_STAS"/>
</dbReference>
<dbReference type="CDD" id="cd07043">
    <property type="entry name" value="STAS_anti-anti-sigma_factors"/>
    <property type="match status" value="1"/>
</dbReference>
<sequence>MEGFEVRREGERVVMILGGEIVMDMIQEYKVRMEHHLCADGCREVVADLSGVTFMDSSGIGFLIGLRRRAESSGRRFRLQNPSPQINKLLNMLRLSDFFAMGQNRQGGNDRSA</sequence>
<dbReference type="Gene3D" id="3.30.750.24">
    <property type="entry name" value="STAS domain"/>
    <property type="match status" value="1"/>
</dbReference>
<dbReference type="PANTHER" id="PTHR33495">
    <property type="entry name" value="ANTI-SIGMA FACTOR ANTAGONIST TM_1081-RELATED-RELATED"/>
    <property type="match status" value="1"/>
</dbReference>
<dbReference type="SUPFAM" id="SSF52091">
    <property type="entry name" value="SpoIIaa-like"/>
    <property type="match status" value="1"/>
</dbReference>
<gene>
    <name evidence="3" type="ORF">ASZ90_001082</name>
</gene>
<dbReference type="EMBL" id="LNQE01000141">
    <property type="protein sequence ID" value="KUG29027.1"/>
    <property type="molecule type" value="Genomic_DNA"/>
</dbReference>
<comment type="similarity">
    <text evidence="1">Belongs to the anti-sigma-factor antagonist family.</text>
</comment>
<dbReference type="PANTHER" id="PTHR33495:SF2">
    <property type="entry name" value="ANTI-SIGMA FACTOR ANTAGONIST TM_1081-RELATED"/>
    <property type="match status" value="1"/>
</dbReference>